<keyword evidence="3" id="KW-0813">Transport</keyword>
<accession>E4LA18</accession>
<evidence type="ECO:0000259" key="10">
    <source>
        <dbReference type="Pfam" id="PF00324"/>
    </source>
</evidence>
<evidence type="ECO:0000256" key="6">
    <source>
        <dbReference type="ARBA" id="ARBA00022970"/>
    </source>
</evidence>
<feature type="transmembrane region" description="Helical" evidence="9">
    <location>
        <begin position="331"/>
        <end position="354"/>
    </location>
</feature>
<comment type="caution">
    <text evidence="11">The sequence shown here is derived from an EMBL/GenBank/DDBJ whole genome shotgun (WGS) entry which is preliminary data.</text>
</comment>
<dbReference type="FunFam" id="1.20.1740.10:FF:000001">
    <property type="entry name" value="Amino acid permease"/>
    <property type="match status" value="1"/>
</dbReference>
<keyword evidence="6" id="KW-0029">Amino-acid transport</keyword>
<evidence type="ECO:0000256" key="9">
    <source>
        <dbReference type="SAM" id="Phobius"/>
    </source>
</evidence>
<dbReference type="Gene3D" id="1.20.1740.10">
    <property type="entry name" value="Amino acid/polyamine transporter I"/>
    <property type="match status" value="1"/>
</dbReference>
<dbReference type="EMBL" id="AENT01000026">
    <property type="protein sequence ID" value="EFR42374.1"/>
    <property type="molecule type" value="Genomic_DNA"/>
</dbReference>
<keyword evidence="8 9" id="KW-0472">Membrane</keyword>
<dbReference type="InterPro" id="IPR004841">
    <property type="entry name" value="AA-permease/SLC12A_dom"/>
</dbReference>
<evidence type="ECO:0000313" key="11">
    <source>
        <dbReference type="EMBL" id="EFR42374.1"/>
    </source>
</evidence>
<reference evidence="11 12" key="1">
    <citation type="submission" date="2010-11" db="EMBL/GenBank/DDBJ databases">
        <authorList>
            <person name="Durkin A.S."/>
            <person name="Madupu R."/>
            <person name="Torralba M."/>
            <person name="Gillis M."/>
            <person name="Methe B."/>
            <person name="Sutton G."/>
            <person name="Nelson K.E."/>
        </authorList>
    </citation>
    <scope>NUCLEOTIDE SEQUENCE [LARGE SCALE GENOMIC DNA]</scope>
    <source>
        <strain evidence="11 12">UPII 345-E</strain>
    </source>
</reference>
<dbReference type="AlphaFoldDB" id="E4LA18"/>
<feature type="transmembrane region" description="Helical" evidence="9">
    <location>
        <begin position="16"/>
        <end position="33"/>
    </location>
</feature>
<evidence type="ECO:0000256" key="3">
    <source>
        <dbReference type="ARBA" id="ARBA00022448"/>
    </source>
</evidence>
<name>E4LA18_9FIRM</name>
<keyword evidence="4" id="KW-1003">Cell membrane</keyword>
<gene>
    <name evidence="11" type="primary">pheP</name>
    <name evidence="11" type="ORF">HMPREF9220_0531</name>
</gene>
<proteinExistence type="inferred from homology"/>
<dbReference type="Pfam" id="PF00324">
    <property type="entry name" value="AA_permease"/>
    <property type="match status" value="1"/>
</dbReference>
<organism evidence="11 12">
    <name type="scientific">Dialister micraerophilus UPII 345-E</name>
    <dbReference type="NCBI Taxonomy" id="910314"/>
    <lineage>
        <taxon>Bacteria</taxon>
        <taxon>Bacillati</taxon>
        <taxon>Bacillota</taxon>
        <taxon>Negativicutes</taxon>
        <taxon>Veillonellales</taxon>
        <taxon>Veillonellaceae</taxon>
        <taxon>Dialister</taxon>
    </lineage>
</organism>
<dbReference type="PANTHER" id="PTHR43495">
    <property type="entry name" value="GABA PERMEASE"/>
    <property type="match status" value="1"/>
</dbReference>
<evidence type="ECO:0000256" key="1">
    <source>
        <dbReference type="ARBA" id="ARBA00004651"/>
    </source>
</evidence>
<evidence type="ECO:0000313" key="12">
    <source>
        <dbReference type="Proteomes" id="UP000004594"/>
    </source>
</evidence>
<comment type="similarity">
    <text evidence="2">Belongs to the amino acid-polyamine-organocation (APC) superfamily. Amino acid transporter (AAT) (TC 2.A.3.1) family.</text>
</comment>
<protein>
    <submittedName>
        <fullName evidence="11">Amino acid permease</fullName>
    </submittedName>
</protein>
<dbReference type="GO" id="GO:0006865">
    <property type="term" value="P:amino acid transport"/>
    <property type="evidence" value="ECO:0007669"/>
    <property type="project" value="UniProtKB-KW"/>
</dbReference>
<feature type="transmembrane region" description="Helical" evidence="9">
    <location>
        <begin position="154"/>
        <end position="175"/>
    </location>
</feature>
<feature type="transmembrane region" description="Helical" evidence="9">
    <location>
        <begin position="244"/>
        <end position="261"/>
    </location>
</feature>
<evidence type="ECO:0000256" key="5">
    <source>
        <dbReference type="ARBA" id="ARBA00022692"/>
    </source>
</evidence>
<comment type="subcellular location">
    <subcellularLocation>
        <location evidence="1">Cell membrane</location>
        <topology evidence="1">Multi-pass membrane protein</topology>
    </subcellularLocation>
</comment>
<keyword evidence="7 9" id="KW-1133">Transmembrane helix</keyword>
<dbReference type="PANTHER" id="PTHR43495:SF4">
    <property type="entry name" value="AROMATIC AMINO ACID TRANSPORT PROTEIN AROP"/>
    <property type="match status" value="1"/>
</dbReference>
<keyword evidence="5 9" id="KW-0812">Transmembrane</keyword>
<evidence type="ECO:0000256" key="8">
    <source>
        <dbReference type="ARBA" id="ARBA00023136"/>
    </source>
</evidence>
<dbReference type="eggNOG" id="COG1113">
    <property type="taxonomic scope" value="Bacteria"/>
</dbReference>
<sequence>MEQKQNLQRNLKSRHVEMIALGCAIGTGLFYGASSTIQLAGPAVSLAYAIGGIFIYFVIRALGEMSVYRPVSGSFPDYAQLYWSPLAGFIAGWNYWFLYVAVSMAELSVIGLYVHHWFPDVPSWISTLTMFLIVNIVNLLSVKVFGELEFWGSFIKVSALALMIIFGLFMIVTGIGTESSTPIGLHNLWQHGGFFATGWKGLIQSLVVVTFSFGGTELIGVAAGEAQNPEKTIPKSVNMALGRILIFYIGAVLVLVTLYPWNEVGVNGSPFVEIFSKLGISIASDLLNIVVIIAALSAYNSCLFANARLLHSMALHGNAPKFLAATSKHGVPWKGVIFSSFFVSLVVFLCYILPHEVFTYIMSIVTVAVITSWILIILTHFKFRKFLGAEGVKNLSYKTIFYPYANILTLGYFALVIFVMISIPEFRIAVYLAPIWLAIIYIGYRFTIKNKLNK</sequence>
<dbReference type="RefSeq" id="WP_007555049.1">
    <property type="nucleotide sequence ID" value="NZ_AENT01000026.1"/>
</dbReference>
<dbReference type="OrthoDB" id="9780162at2"/>
<feature type="transmembrane region" description="Helical" evidence="9">
    <location>
        <begin position="124"/>
        <end position="142"/>
    </location>
</feature>
<feature type="transmembrane region" description="Helical" evidence="9">
    <location>
        <begin position="360"/>
        <end position="381"/>
    </location>
</feature>
<feature type="domain" description="Amino acid permease/ SLC12A" evidence="10">
    <location>
        <begin position="15"/>
        <end position="452"/>
    </location>
</feature>
<feature type="transmembrane region" description="Helical" evidence="9">
    <location>
        <begin position="401"/>
        <end position="423"/>
    </location>
</feature>
<dbReference type="GO" id="GO:0055085">
    <property type="term" value="P:transmembrane transport"/>
    <property type="evidence" value="ECO:0007669"/>
    <property type="project" value="InterPro"/>
</dbReference>
<dbReference type="Proteomes" id="UP000004594">
    <property type="component" value="Unassembled WGS sequence"/>
</dbReference>
<feature type="transmembrane region" description="Helical" evidence="9">
    <location>
        <begin position="429"/>
        <end position="448"/>
    </location>
</feature>
<evidence type="ECO:0000256" key="4">
    <source>
        <dbReference type="ARBA" id="ARBA00022475"/>
    </source>
</evidence>
<dbReference type="GO" id="GO:0005886">
    <property type="term" value="C:plasma membrane"/>
    <property type="evidence" value="ECO:0007669"/>
    <property type="project" value="UniProtKB-SubCell"/>
</dbReference>
<evidence type="ECO:0000256" key="2">
    <source>
        <dbReference type="ARBA" id="ARBA00008583"/>
    </source>
</evidence>
<feature type="transmembrane region" description="Helical" evidence="9">
    <location>
        <begin position="39"/>
        <end position="59"/>
    </location>
</feature>
<feature type="transmembrane region" description="Helical" evidence="9">
    <location>
        <begin position="202"/>
        <end position="223"/>
    </location>
</feature>
<evidence type="ECO:0000256" key="7">
    <source>
        <dbReference type="ARBA" id="ARBA00022989"/>
    </source>
</evidence>
<feature type="transmembrane region" description="Helical" evidence="9">
    <location>
        <begin position="286"/>
        <end position="310"/>
    </location>
</feature>
<feature type="transmembrane region" description="Helical" evidence="9">
    <location>
        <begin position="96"/>
        <end position="118"/>
    </location>
</feature>
<dbReference type="PIRSF" id="PIRSF006060">
    <property type="entry name" value="AA_transporter"/>
    <property type="match status" value="1"/>
</dbReference>